<evidence type="ECO:0000313" key="2">
    <source>
        <dbReference type="EMBL" id="ODV91231.1"/>
    </source>
</evidence>
<proteinExistence type="predicted"/>
<dbReference type="Proteomes" id="UP000095023">
    <property type="component" value="Unassembled WGS sequence"/>
</dbReference>
<accession>A0A1E4THJ9</accession>
<keyword evidence="3" id="KW-1185">Reference proteome</keyword>
<dbReference type="AlphaFoldDB" id="A0A1E4THJ9"/>
<dbReference type="EMBL" id="KV453842">
    <property type="protein sequence ID" value="ODV91231.1"/>
    <property type="molecule type" value="Genomic_DNA"/>
</dbReference>
<sequence length="52" mass="5952">MSYWNEQINEQQPDIQTSDKVPAGDTNSRRTAKYKSNTTVLKQLNVFMGITC</sequence>
<organism evidence="2 3">
    <name type="scientific">Tortispora caseinolytica NRRL Y-17796</name>
    <dbReference type="NCBI Taxonomy" id="767744"/>
    <lineage>
        <taxon>Eukaryota</taxon>
        <taxon>Fungi</taxon>
        <taxon>Dikarya</taxon>
        <taxon>Ascomycota</taxon>
        <taxon>Saccharomycotina</taxon>
        <taxon>Trigonopsidomycetes</taxon>
        <taxon>Trigonopsidales</taxon>
        <taxon>Trigonopsidaceae</taxon>
        <taxon>Tortispora</taxon>
    </lineage>
</organism>
<name>A0A1E4THJ9_9ASCO</name>
<feature type="compositionally biased region" description="Polar residues" evidence="1">
    <location>
        <begin position="1"/>
        <end position="19"/>
    </location>
</feature>
<protein>
    <submittedName>
        <fullName evidence="2">Uncharacterized protein</fullName>
    </submittedName>
</protein>
<evidence type="ECO:0000256" key="1">
    <source>
        <dbReference type="SAM" id="MobiDB-lite"/>
    </source>
</evidence>
<evidence type="ECO:0000313" key="3">
    <source>
        <dbReference type="Proteomes" id="UP000095023"/>
    </source>
</evidence>
<gene>
    <name evidence="2" type="ORF">CANCADRAFT_57539</name>
</gene>
<reference evidence="3" key="1">
    <citation type="submission" date="2016-02" db="EMBL/GenBank/DDBJ databases">
        <title>Comparative genomics of biotechnologically important yeasts.</title>
        <authorList>
            <consortium name="DOE Joint Genome Institute"/>
            <person name="Riley R."/>
            <person name="Haridas S."/>
            <person name="Wolfe K.H."/>
            <person name="Lopes M.R."/>
            <person name="Hittinger C.T."/>
            <person name="Goker M."/>
            <person name="Salamov A."/>
            <person name="Wisecaver J."/>
            <person name="Long T.M."/>
            <person name="Aerts A.L."/>
            <person name="Barry K."/>
            <person name="Choi C."/>
            <person name="Clum A."/>
            <person name="Coughlan A.Y."/>
            <person name="Deshpande S."/>
            <person name="Douglass A.P."/>
            <person name="Hanson S.J."/>
            <person name="Klenk H.-P."/>
            <person name="Labutti K."/>
            <person name="Lapidus A."/>
            <person name="Lindquist E."/>
            <person name="Lipzen A."/>
            <person name="Meier-Kolthoff J.P."/>
            <person name="Ohm R.A."/>
            <person name="Otillar R.P."/>
            <person name="Pangilinan J."/>
            <person name="Peng Y."/>
            <person name="Rokas A."/>
            <person name="Rosa C.A."/>
            <person name="Scheuner C."/>
            <person name="Sibirny A.A."/>
            <person name="Slot J.C."/>
            <person name="Stielow J.B."/>
            <person name="Sun H."/>
            <person name="Kurtzman C.P."/>
            <person name="Blackwell M."/>
            <person name="Jeffries T.W."/>
            <person name="Grigoriev I.V."/>
        </authorList>
    </citation>
    <scope>NUCLEOTIDE SEQUENCE [LARGE SCALE GENOMIC DNA]</scope>
    <source>
        <strain evidence="3">NRRL Y-17796</strain>
    </source>
</reference>
<feature type="region of interest" description="Disordered" evidence="1">
    <location>
        <begin position="1"/>
        <end position="32"/>
    </location>
</feature>